<feature type="compositionally biased region" description="Pro residues" evidence="3">
    <location>
        <begin position="57"/>
        <end position="72"/>
    </location>
</feature>
<comment type="caution">
    <text evidence="5">The sequence shown here is derived from an EMBL/GenBank/DDBJ whole genome shotgun (WGS) entry which is preliminary data.</text>
</comment>
<dbReference type="AlphaFoldDB" id="A0A815PJ33"/>
<organism evidence="5 6">
    <name type="scientific">Adineta steineri</name>
    <dbReference type="NCBI Taxonomy" id="433720"/>
    <lineage>
        <taxon>Eukaryota</taxon>
        <taxon>Metazoa</taxon>
        <taxon>Spiralia</taxon>
        <taxon>Gnathifera</taxon>
        <taxon>Rotifera</taxon>
        <taxon>Eurotatoria</taxon>
        <taxon>Bdelloidea</taxon>
        <taxon>Adinetida</taxon>
        <taxon>Adinetidae</taxon>
        <taxon>Adineta</taxon>
    </lineage>
</organism>
<evidence type="ECO:0000256" key="3">
    <source>
        <dbReference type="SAM" id="MobiDB-lite"/>
    </source>
</evidence>
<dbReference type="InterPro" id="IPR000726">
    <property type="entry name" value="Glyco_hydro_19_cat"/>
</dbReference>
<dbReference type="PANTHER" id="PTHR22595">
    <property type="entry name" value="CHITINASE-RELATED"/>
    <property type="match status" value="1"/>
</dbReference>
<dbReference type="Gene3D" id="1.10.530.10">
    <property type="match status" value="1"/>
</dbReference>
<feature type="compositionally biased region" description="Polar residues" evidence="3">
    <location>
        <begin position="289"/>
        <end position="310"/>
    </location>
</feature>
<dbReference type="InterPro" id="IPR023346">
    <property type="entry name" value="Lysozyme-like_dom_sf"/>
</dbReference>
<reference evidence="5" key="1">
    <citation type="submission" date="2021-02" db="EMBL/GenBank/DDBJ databases">
        <authorList>
            <person name="Nowell W R."/>
        </authorList>
    </citation>
    <scope>NUCLEOTIDE SEQUENCE</scope>
</reference>
<name>A0A815PJ33_9BILA</name>
<evidence type="ECO:0000313" key="5">
    <source>
        <dbReference type="EMBL" id="CAF1449921.1"/>
    </source>
</evidence>
<feature type="region of interest" description="Disordered" evidence="3">
    <location>
        <begin position="52"/>
        <end position="72"/>
    </location>
</feature>
<gene>
    <name evidence="5" type="ORF">JYZ213_LOCUS40626</name>
</gene>
<dbReference type="SUPFAM" id="SSF53955">
    <property type="entry name" value="Lysozyme-like"/>
    <property type="match status" value="1"/>
</dbReference>
<dbReference type="Proteomes" id="UP000663845">
    <property type="component" value="Unassembled WGS sequence"/>
</dbReference>
<dbReference type="GO" id="GO:0006032">
    <property type="term" value="P:chitin catabolic process"/>
    <property type="evidence" value="ECO:0007669"/>
    <property type="project" value="InterPro"/>
</dbReference>
<feature type="region of interest" description="Disordered" evidence="3">
    <location>
        <begin position="289"/>
        <end position="315"/>
    </location>
</feature>
<dbReference type="EMBL" id="CAJNOG010001511">
    <property type="protein sequence ID" value="CAF1449921.1"/>
    <property type="molecule type" value="Genomic_DNA"/>
</dbReference>
<evidence type="ECO:0000259" key="4">
    <source>
        <dbReference type="Pfam" id="PF00182"/>
    </source>
</evidence>
<keyword evidence="1" id="KW-0611">Plant defense</keyword>
<proteinExistence type="predicted"/>
<sequence>MAQHNIPFVPLQLNDQSTTSINNANEYTIKLDHDTVNRFLIKKATKLALAVKEEQRQPPPIVPVPTPTNPIQPPTITPADDENDMQAILDNEEFCNFVEYMMNTSKATQDPMLPLCGPTDIEDFLEFIEHPETHNDLQAVDLLNNANSTNQNSSITTTNNSVQVIQSHQTTMITSTSSSHHSANSQVPLQTPTSNLVVMATNVNDNSKQIINNLAREMMESTGLHTTNTASILSQTNITNTGLIVKQEFHEHSHQQSQMIIPPQQQPQQQPTWPQQQTMIRMPLIPSTPVSLPASTTPTQDRSGPSTAEHTNLMDRTREDELLGANATMSNVLYCNVNHPDLKQQFPVITAEQLKAIMPKCKHPEYLNNINAALVEGSINTCLRQSAFLAQLAHESGQLVYMEEIASGEAYENRTDLGNTQPGDGKRFKGRGPIQLTGRANYAAAGKALGLDLVNNPDQVKTPYVGFRTSVWFWTTRQLNALADQGTLDSFRQITRKINGGTNGQADREQYWAKAKNVLGCDDGSISITLPTCTANGVLGVCMSTTNCKGHSVAGHCAGPKDIQCCI</sequence>
<dbReference type="GO" id="GO:0004568">
    <property type="term" value="F:chitinase activity"/>
    <property type="evidence" value="ECO:0007669"/>
    <property type="project" value="InterPro"/>
</dbReference>
<evidence type="ECO:0000313" key="6">
    <source>
        <dbReference type="Proteomes" id="UP000663845"/>
    </source>
</evidence>
<feature type="domain" description="Glycoside hydrolase family 19 catalytic" evidence="4">
    <location>
        <begin position="400"/>
        <end position="480"/>
    </location>
</feature>
<accession>A0A815PJ33</accession>
<evidence type="ECO:0000256" key="1">
    <source>
        <dbReference type="ARBA" id="ARBA00022821"/>
    </source>
</evidence>
<dbReference type="GO" id="GO:0016998">
    <property type="term" value="P:cell wall macromolecule catabolic process"/>
    <property type="evidence" value="ECO:0007669"/>
    <property type="project" value="InterPro"/>
</dbReference>
<evidence type="ECO:0000256" key="2">
    <source>
        <dbReference type="ARBA" id="ARBA00023157"/>
    </source>
</evidence>
<dbReference type="CDD" id="cd00325">
    <property type="entry name" value="chitinase_GH19"/>
    <property type="match status" value="1"/>
</dbReference>
<keyword evidence="2" id="KW-1015">Disulfide bond</keyword>
<dbReference type="GO" id="GO:0006952">
    <property type="term" value="P:defense response"/>
    <property type="evidence" value="ECO:0007669"/>
    <property type="project" value="UniProtKB-KW"/>
</dbReference>
<protein>
    <recommendedName>
        <fullName evidence="4">Glycoside hydrolase family 19 catalytic domain-containing protein</fullName>
    </recommendedName>
</protein>
<dbReference type="PANTHER" id="PTHR22595:SF79">
    <property type="entry name" value="CHITINASE 12"/>
    <property type="match status" value="1"/>
</dbReference>
<dbReference type="Pfam" id="PF00182">
    <property type="entry name" value="Glyco_hydro_19"/>
    <property type="match status" value="1"/>
</dbReference>